<gene>
    <name evidence="1" type="ORF">F511_04779</name>
</gene>
<dbReference type="Proteomes" id="UP000250235">
    <property type="component" value="Unassembled WGS sequence"/>
</dbReference>
<evidence type="ECO:0000313" key="1">
    <source>
        <dbReference type="EMBL" id="KZV25718.1"/>
    </source>
</evidence>
<dbReference type="EMBL" id="KV011838">
    <property type="protein sequence ID" value="KZV25718.1"/>
    <property type="molecule type" value="Genomic_DNA"/>
</dbReference>
<proteinExistence type="predicted"/>
<sequence>MLRLQGEGSQIVLEQVRDMIRASLQYMLGFLIQEIITIISSLFGLVKDEISNISSGMASASVGLIEKLRTSFYGAVDFPEALNAFLQMIGEILKGLWKNCMDAVGYVAENAVN</sequence>
<keyword evidence="2" id="KW-1185">Reference proteome</keyword>
<dbReference type="AlphaFoldDB" id="A0A2Z7AWK2"/>
<dbReference type="OrthoDB" id="904575at2759"/>
<reference evidence="1 2" key="1">
    <citation type="journal article" date="2015" name="Proc. Natl. Acad. Sci. U.S.A.">
        <title>The resurrection genome of Boea hygrometrica: A blueprint for survival of dehydration.</title>
        <authorList>
            <person name="Xiao L."/>
            <person name="Yang G."/>
            <person name="Zhang L."/>
            <person name="Yang X."/>
            <person name="Zhao S."/>
            <person name="Ji Z."/>
            <person name="Zhou Q."/>
            <person name="Hu M."/>
            <person name="Wang Y."/>
            <person name="Chen M."/>
            <person name="Xu Y."/>
            <person name="Jin H."/>
            <person name="Xiao X."/>
            <person name="Hu G."/>
            <person name="Bao F."/>
            <person name="Hu Y."/>
            <person name="Wan P."/>
            <person name="Li L."/>
            <person name="Deng X."/>
            <person name="Kuang T."/>
            <person name="Xiang C."/>
            <person name="Zhu J.K."/>
            <person name="Oliver M.J."/>
            <person name="He Y."/>
        </authorList>
    </citation>
    <scope>NUCLEOTIDE SEQUENCE [LARGE SCALE GENOMIC DNA]</scope>
    <source>
        <strain evidence="2">cv. XS01</strain>
    </source>
</reference>
<name>A0A2Z7AWK2_9LAMI</name>
<evidence type="ECO:0000313" key="2">
    <source>
        <dbReference type="Proteomes" id="UP000250235"/>
    </source>
</evidence>
<organism evidence="1 2">
    <name type="scientific">Dorcoceras hygrometricum</name>
    <dbReference type="NCBI Taxonomy" id="472368"/>
    <lineage>
        <taxon>Eukaryota</taxon>
        <taxon>Viridiplantae</taxon>
        <taxon>Streptophyta</taxon>
        <taxon>Embryophyta</taxon>
        <taxon>Tracheophyta</taxon>
        <taxon>Spermatophyta</taxon>
        <taxon>Magnoliopsida</taxon>
        <taxon>eudicotyledons</taxon>
        <taxon>Gunneridae</taxon>
        <taxon>Pentapetalae</taxon>
        <taxon>asterids</taxon>
        <taxon>lamiids</taxon>
        <taxon>Lamiales</taxon>
        <taxon>Gesneriaceae</taxon>
        <taxon>Didymocarpoideae</taxon>
        <taxon>Trichosporeae</taxon>
        <taxon>Loxocarpinae</taxon>
        <taxon>Dorcoceras</taxon>
    </lineage>
</organism>
<protein>
    <submittedName>
        <fullName evidence="1">Uncharacterized protein</fullName>
    </submittedName>
</protein>
<accession>A0A2Z7AWK2</accession>